<keyword evidence="8" id="KW-0675">Receptor</keyword>
<dbReference type="InterPro" id="IPR039426">
    <property type="entry name" value="TonB-dep_rcpt-like"/>
</dbReference>
<protein>
    <submittedName>
        <fullName evidence="15">Vitamin B12 transporter</fullName>
    </submittedName>
</protein>
<dbReference type="EMBL" id="SNYH01000004">
    <property type="protein sequence ID" value="TDQ25485.1"/>
    <property type="molecule type" value="Genomic_DNA"/>
</dbReference>
<dbReference type="InterPro" id="IPR036942">
    <property type="entry name" value="Beta-barrel_TonB_sf"/>
</dbReference>
<reference evidence="15 16" key="1">
    <citation type="submission" date="2019-03" db="EMBL/GenBank/DDBJ databases">
        <title>Genomic Encyclopedia of Type Strains, Phase III (KMG-III): the genomes of soil and plant-associated and newly described type strains.</title>
        <authorList>
            <person name="Whitman W."/>
        </authorList>
    </citation>
    <scope>NUCLEOTIDE SEQUENCE [LARGE SCALE GENOMIC DNA]</scope>
    <source>
        <strain evidence="15 16">CECT 8283</strain>
    </source>
</reference>
<dbReference type="Pfam" id="PF07715">
    <property type="entry name" value="Plug"/>
    <property type="match status" value="1"/>
</dbReference>
<keyword evidence="6 11" id="KW-0798">TonB box</keyword>
<dbReference type="Gene3D" id="2.40.170.20">
    <property type="entry name" value="TonB-dependent receptor, beta-barrel domain"/>
    <property type="match status" value="1"/>
</dbReference>
<dbReference type="GO" id="GO:0044718">
    <property type="term" value="P:siderophore transmembrane transport"/>
    <property type="evidence" value="ECO:0007669"/>
    <property type="project" value="TreeGrafter"/>
</dbReference>
<dbReference type="GO" id="GO:0015344">
    <property type="term" value="F:siderophore uptake transmembrane transporter activity"/>
    <property type="evidence" value="ECO:0007669"/>
    <property type="project" value="TreeGrafter"/>
</dbReference>
<feature type="domain" description="TonB-dependent receptor plug" evidence="14">
    <location>
        <begin position="45"/>
        <end position="154"/>
    </location>
</feature>
<gene>
    <name evidence="15" type="ORF">DFQ07_1907</name>
</gene>
<keyword evidence="5 12" id="KW-0732">Signal</keyword>
<keyword evidence="9 10" id="KW-0998">Cell outer membrane</keyword>
<dbReference type="InterPro" id="IPR000531">
    <property type="entry name" value="Beta-barrel_TonB"/>
</dbReference>
<evidence type="ECO:0000313" key="15">
    <source>
        <dbReference type="EMBL" id="TDQ25485.1"/>
    </source>
</evidence>
<dbReference type="Pfam" id="PF00593">
    <property type="entry name" value="TonB_dep_Rec_b-barrel"/>
    <property type="match status" value="1"/>
</dbReference>
<keyword evidence="16" id="KW-1185">Reference proteome</keyword>
<evidence type="ECO:0000256" key="8">
    <source>
        <dbReference type="ARBA" id="ARBA00023170"/>
    </source>
</evidence>
<dbReference type="GO" id="GO:0009279">
    <property type="term" value="C:cell outer membrane"/>
    <property type="evidence" value="ECO:0007669"/>
    <property type="project" value="UniProtKB-SubCell"/>
</dbReference>
<evidence type="ECO:0000256" key="5">
    <source>
        <dbReference type="ARBA" id="ARBA00022729"/>
    </source>
</evidence>
<dbReference type="PROSITE" id="PS01156">
    <property type="entry name" value="TONB_DEPENDENT_REC_2"/>
    <property type="match status" value="1"/>
</dbReference>
<dbReference type="PROSITE" id="PS52016">
    <property type="entry name" value="TONB_DEPENDENT_REC_3"/>
    <property type="match status" value="1"/>
</dbReference>
<evidence type="ECO:0000256" key="6">
    <source>
        <dbReference type="ARBA" id="ARBA00023077"/>
    </source>
</evidence>
<evidence type="ECO:0000256" key="10">
    <source>
        <dbReference type="PROSITE-ProRule" id="PRU01360"/>
    </source>
</evidence>
<evidence type="ECO:0000256" key="1">
    <source>
        <dbReference type="ARBA" id="ARBA00004571"/>
    </source>
</evidence>
<dbReference type="RefSeq" id="WP_133536111.1">
    <property type="nucleotide sequence ID" value="NZ_SNYH01000004.1"/>
</dbReference>
<evidence type="ECO:0000256" key="4">
    <source>
        <dbReference type="ARBA" id="ARBA00022692"/>
    </source>
</evidence>
<feature type="signal peptide" evidence="12">
    <location>
        <begin position="1"/>
        <end position="22"/>
    </location>
</feature>
<evidence type="ECO:0000256" key="11">
    <source>
        <dbReference type="RuleBase" id="RU003357"/>
    </source>
</evidence>
<evidence type="ECO:0000313" key="16">
    <source>
        <dbReference type="Proteomes" id="UP000295390"/>
    </source>
</evidence>
<name>A0A4R6TES3_9FLAO</name>
<organism evidence="15 16">
    <name type="scientific">Tenacibaculum caenipelagi</name>
    <dbReference type="NCBI Taxonomy" id="1325435"/>
    <lineage>
        <taxon>Bacteria</taxon>
        <taxon>Pseudomonadati</taxon>
        <taxon>Bacteroidota</taxon>
        <taxon>Flavobacteriia</taxon>
        <taxon>Flavobacteriales</taxon>
        <taxon>Flavobacteriaceae</taxon>
        <taxon>Tenacibaculum</taxon>
    </lineage>
</organism>
<comment type="similarity">
    <text evidence="10 11">Belongs to the TonB-dependent receptor family.</text>
</comment>
<evidence type="ECO:0000256" key="3">
    <source>
        <dbReference type="ARBA" id="ARBA00022452"/>
    </source>
</evidence>
<dbReference type="CDD" id="cd01347">
    <property type="entry name" value="ligand_gated_channel"/>
    <property type="match status" value="1"/>
</dbReference>
<evidence type="ECO:0000259" key="13">
    <source>
        <dbReference type="Pfam" id="PF00593"/>
    </source>
</evidence>
<dbReference type="OrthoDB" id="9764669at2"/>
<keyword evidence="3 10" id="KW-1134">Transmembrane beta strand</keyword>
<dbReference type="PANTHER" id="PTHR30069">
    <property type="entry name" value="TONB-DEPENDENT OUTER MEMBRANE RECEPTOR"/>
    <property type="match status" value="1"/>
</dbReference>
<dbReference type="AlphaFoldDB" id="A0A4R6TES3"/>
<dbReference type="InterPro" id="IPR037066">
    <property type="entry name" value="Plug_dom_sf"/>
</dbReference>
<feature type="domain" description="TonB-dependent receptor-like beta-barrel" evidence="13">
    <location>
        <begin position="252"/>
        <end position="600"/>
    </location>
</feature>
<dbReference type="InterPro" id="IPR010917">
    <property type="entry name" value="TonB_rcpt_CS"/>
</dbReference>
<accession>A0A4R6TES3</accession>
<evidence type="ECO:0000259" key="14">
    <source>
        <dbReference type="Pfam" id="PF07715"/>
    </source>
</evidence>
<feature type="chain" id="PRO_5020646417" evidence="12">
    <location>
        <begin position="23"/>
        <end position="626"/>
    </location>
</feature>
<keyword evidence="4 10" id="KW-0812">Transmembrane</keyword>
<sequence>MNKQLLIVGAVALLFASTKTFAQEQEKTEELDEVVVTATKTKTNKKNVGKIVYKITSKQLEERVGKTLVEVLNEIPGIEINGAQSNRGQNLGVYIRGGRNKHVAVLIDGVNINDPSSIAGDFDLRQLDLNQVESIEVLKGASSVLYGSGAATGVINIIMKKSSKKEFGGTFTTSVGSNRSAEHNKFAADELEANFNFNGTIDKVDYLLGVNSNNSSGLSSIENADENNPNKEDKFYRQNALLKIGYKVDSRVRIGLEGSFNKFYNEFDSSYPAGDADYFAETEQKRAVFSTDFNYSKGELKARGFYTKIDRNSTSSSNSIFKGEVYGFDVFNNYKVLEELSFVLGVAGQYQDMFQDTAYGNIEEGTAKQHYYDPYLSANYNTDFGLNVNAGVRMNMHNEYGNNFVYNVNPSFNFEVSEQRNLKIFASYSTAFITPTLSEIFNKDDSVDELNPEKDFTVEGGFEFDILDNLMVNATYFYREETDKVVWSGGKYLNNDGTYNLKGVEAILSYKPIKDLTLSGDYTYVNIEGGTSLINLPKHKFGARANYNISPKTFVGATYRYTSERETFGDVLSSYDVVDLFVNHKILKDKVTLFGNVTNLLNENFQDVSGYTARGRNYKLGLRIQF</sequence>
<keyword evidence="7 10" id="KW-0472">Membrane</keyword>
<evidence type="ECO:0000256" key="12">
    <source>
        <dbReference type="SAM" id="SignalP"/>
    </source>
</evidence>
<proteinExistence type="inferred from homology"/>
<dbReference type="PANTHER" id="PTHR30069:SF29">
    <property type="entry name" value="HEMOGLOBIN AND HEMOGLOBIN-HAPTOGLOBIN-BINDING PROTEIN 1-RELATED"/>
    <property type="match status" value="1"/>
</dbReference>
<comment type="subcellular location">
    <subcellularLocation>
        <location evidence="1 10">Cell outer membrane</location>
        <topology evidence="1 10">Multi-pass membrane protein</topology>
    </subcellularLocation>
</comment>
<evidence type="ECO:0000256" key="9">
    <source>
        <dbReference type="ARBA" id="ARBA00023237"/>
    </source>
</evidence>
<dbReference type="Proteomes" id="UP000295390">
    <property type="component" value="Unassembled WGS sequence"/>
</dbReference>
<evidence type="ECO:0000256" key="2">
    <source>
        <dbReference type="ARBA" id="ARBA00022448"/>
    </source>
</evidence>
<dbReference type="SUPFAM" id="SSF56935">
    <property type="entry name" value="Porins"/>
    <property type="match status" value="1"/>
</dbReference>
<dbReference type="InterPro" id="IPR012910">
    <property type="entry name" value="Plug_dom"/>
</dbReference>
<comment type="caution">
    <text evidence="15">The sequence shown here is derived from an EMBL/GenBank/DDBJ whole genome shotgun (WGS) entry which is preliminary data.</text>
</comment>
<keyword evidence="2 10" id="KW-0813">Transport</keyword>
<evidence type="ECO:0000256" key="7">
    <source>
        <dbReference type="ARBA" id="ARBA00023136"/>
    </source>
</evidence>
<dbReference type="Gene3D" id="2.170.130.10">
    <property type="entry name" value="TonB-dependent receptor, plug domain"/>
    <property type="match status" value="1"/>
</dbReference>